<evidence type="ECO:0000259" key="2">
    <source>
        <dbReference type="PROSITE" id="PS50908"/>
    </source>
</evidence>
<dbReference type="InterPro" id="IPR006575">
    <property type="entry name" value="RWD_dom"/>
</dbReference>
<dbReference type="PROSITE" id="PS50908">
    <property type="entry name" value="RWD"/>
    <property type="match status" value="1"/>
</dbReference>
<dbReference type="Proteomes" id="UP000018538">
    <property type="component" value="Unassembled WGS sequence"/>
</dbReference>
<dbReference type="OrthoDB" id="432412at2759"/>
<dbReference type="InterPro" id="IPR016135">
    <property type="entry name" value="UBQ-conjugating_enzyme/RWD"/>
</dbReference>
<evidence type="ECO:0000313" key="4">
    <source>
        <dbReference type="Proteomes" id="UP000018538"/>
    </source>
</evidence>
<reference evidence="3 4" key="1">
    <citation type="submission" date="2013-11" db="EMBL/GenBank/DDBJ databases">
        <title>The Genome Sequence of Plasmodium yoelii 17X.</title>
        <authorList>
            <consortium name="The Broad Institute Genomics Platform"/>
            <consortium name="The Broad Institute Genome Sequencing Center for Infectious Disease"/>
            <person name="Neafsey D."/>
            <person name="Adams J."/>
            <person name="Walker B."/>
            <person name="Young S.K."/>
            <person name="Zeng Q."/>
            <person name="Gargeya S."/>
            <person name="Fitzgerald M."/>
            <person name="Haas B."/>
            <person name="Abouelleil A."/>
            <person name="Alvarado L."/>
            <person name="Chapman S.B."/>
            <person name="Gainer-Dewar J."/>
            <person name="Goldberg J."/>
            <person name="Griggs A."/>
            <person name="Gujja S."/>
            <person name="Hansen M."/>
            <person name="Howarth C."/>
            <person name="Imamovic A."/>
            <person name="Ireland A."/>
            <person name="Larimer J."/>
            <person name="McCowan C."/>
            <person name="Murphy C."/>
            <person name="Pearson M."/>
            <person name="Poon T.W."/>
            <person name="Priest M."/>
            <person name="Roberts A."/>
            <person name="Saif S."/>
            <person name="Shea T."/>
            <person name="Sykes S."/>
            <person name="Wortman J."/>
            <person name="Nusbaum C."/>
            <person name="Birren B."/>
        </authorList>
    </citation>
    <scope>NUCLEOTIDE SEQUENCE [LARGE SCALE GENOMIC DNA]</scope>
    <source>
        <strain evidence="3 4">17X</strain>
    </source>
</reference>
<dbReference type="PANTHER" id="PTHR15955:SF8">
    <property type="entry name" value="RWD DOMAIN-CONTAINING PROTEIN 2B-RELATED"/>
    <property type="match status" value="1"/>
</dbReference>
<dbReference type="PANTHER" id="PTHR15955">
    <property type="entry name" value="RWD DOMAIN CONTAINING PROTEIN 2"/>
    <property type="match status" value="1"/>
</dbReference>
<dbReference type="Pfam" id="PF05773">
    <property type="entry name" value="RWD"/>
    <property type="match status" value="1"/>
</dbReference>
<dbReference type="AlphaFoldDB" id="V7PPR8"/>
<dbReference type="InterPro" id="IPR059181">
    <property type="entry name" value="RWDD2A-B_C"/>
</dbReference>
<dbReference type="EMBL" id="KI635738">
    <property type="protein sequence ID" value="ETB60975.1"/>
    <property type="molecule type" value="Genomic_DNA"/>
</dbReference>
<keyword evidence="4" id="KW-1185">Reference proteome</keyword>
<gene>
    <name evidence="3" type="ORF">YYC_01931</name>
</gene>
<proteinExistence type="predicted"/>
<accession>V7PPR8</accession>
<dbReference type="Gene3D" id="3.10.110.10">
    <property type="entry name" value="Ubiquitin Conjugating Enzyme"/>
    <property type="match status" value="1"/>
</dbReference>
<dbReference type="CDD" id="cd24163">
    <property type="entry name" value="RWDD2_C"/>
    <property type="match status" value="1"/>
</dbReference>
<dbReference type="InterPro" id="IPR017359">
    <property type="entry name" value="Phi-like"/>
</dbReference>
<feature type="compositionally biased region" description="Basic and acidic residues" evidence="1">
    <location>
        <begin position="381"/>
        <end position="391"/>
    </location>
</feature>
<feature type="domain" description="RWD" evidence="2">
    <location>
        <begin position="72"/>
        <end position="181"/>
    </location>
</feature>
<sequence length="404" mass="47503">MFRDNNKKKCIKFKEEKKYNNNKPKEPKENSNIEKLNTNLIKNNENKTNCSELNTKGIDKEILLKCEELQKQELEALKLIYVGDRELIIKNEQNKERDTIICMELNDENDHCNNIINITIELPKDYPLKSFIIININVKNFTADMNNYINQEIYKDIQNYLQQECIILNVIYKINELVEKLKNNKNTLTENNNNSFAYSSSDDDKINEDYLNNNNNIDTQNSNSDITNSQNNSFLYYNKMSFGKRILARRLCYSHHILSQVKRACIIKWARELKIGGYSKIGYPGIIICEGPKEEVDFYVNSLNKLRWKHFDCRGMEDIVLNEYEHLDDVRVLPKNMNELDQKSMSTLSNICSECGLRDLFLTSMKIYGSRNNELSNEQKTVTEKDKSDNNKKKKKKNNYPKNL</sequence>
<feature type="compositionally biased region" description="Basic residues" evidence="1">
    <location>
        <begin position="392"/>
        <end position="404"/>
    </location>
</feature>
<evidence type="ECO:0000313" key="3">
    <source>
        <dbReference type="EMBL" id="ETB60975.1"/>
    </source>
</evidence>
<name>V7PPR8_PLAYE</name>
<dbReference type="Pfam" id="PF06544">
    <property type="entry name" value="Prp3_C"/>
    <property type="match status" value="1"/>
</dbReference>
<dbReference type="SUPFAM" id="SSF54495">
    <property type="entry name" value="UBC-like"/>
    <property type="match status" value="1"/>
</dbReference>
<organism evidence="3 4">
    <name type="scientific">Plasmodium yoelii 17X</name>
    <dbReference type="NCBI Taxonomy" id="1323249"/>
    <lineage>
        <taxon>Eukaryota</taxon>
        <taxon>Sar</taxon>
        <taxon>Alveolata</taxon>
        <taxon>Apicomplexa</taxon>
        <taxon>Aconoidasida</taxon>
        <taxon>Haemosporida</taxon>
        <taxon>Plasmodiidae</taxon>
        <taxon>Plasmodium</taxon>
        <taxon>Plasmodium (Vinckeia)</taxon>
    </lineage>
</organism>
<protein>
    <recommendedName>
        <fullName evidence="2">RWD domain-containing protein</fullName>
    </recommendedName>
</protein>
<feature type="region of interest" description="Disordered" evidence="1">
    <location>
        <begin position="375"/>
        <end position="404"/>
    </location>
</feature>
<dbReference type="InterPro" id="IPR010541">
    <property type="entry name" value="Prp3_C"/>
</dbReference>
<evidence type="ECO:0000256" key="1">
    <source>
        <dbReference type="SAM" id="MobiDB-lite"/>
    </source>
</evidence>